<keyword evidence="1" id="KW-0732">Signal</keyword>
<evidence type="ECO:0000259" key="2">
    <source>
        <dbReference type="Pfam" id="PF17898"/>
    </source>
</evidence>
<evidence type="ECO:0000313" key="4">
    <source>
        <dbReference type="Proteomes" id="UP001209318"/>
    </source>
</evidence>
<keyword evidence="3" id="KW-0449">Lipoprotein</keyword>
<gene>
    <name evidence="3" type="primary">gerD</name>
    <name evidence="3" type="ORF">OEV98_16750</name>
</gene>
<comment type="caution">
    <text evidence="3">The sequence shown here is derived from an EMBL/GenBank/DDBJ whole genome shotgun (WGS) entry which is preliminary data.</text>
</comment>
<dbReference type="Proteomes" id="UP001209318">
    <property type="component" value="Unassembled WGS sequence"/>
</dbReference>
<keyword evidence="4" id="KW-1185">Reference proteome</keyword>
<reference evidence="3" key="1">
    <citation type="submission" date="2022-10" db="EMBL/GenBank/DDBJ databases">
        <title>Description of Fervidibacillus gen. nov. in the family Fervidibacillaceae fam. nov. with two species, Fervidibacillus albus sp. nov., and Fervidibacillus halotolerans sp. nov., isolated from tidal flat sediments.</title>
        <authorList>
            <person name="Kwon K.K."/>
            <person name="Yang S.-H."/>
        </authorList>
    </citation>
    <scope>NUCLEOTIDE SEQUENCE</scope>
    <source>
        <strain evidence="3">JCM 19140</strain>
    </source>
</reference>
<dbReference type="RefSeq" id="WP_263074503.1">
    <property type="nucleotide sequence ID" value="NZ_JAOUSF010000007.1"/>
</dbReference>
<feature type="chain" id="PRO_5042233707" evidence="1">
    <location>
        <begin position="28"/>
        <end position="191"/>
    </location>
</feature>
<proteinExistence type="predicted"/>
<dbReference type="Pfam" id="PF17898">
    <property type="entry name" value="GerD"/>
    <property type="match status" value="1"/>
</dbReference>
<dbReference type="NCBIfam" id="NF040801">
    <property type="entry name" value="spore_GerD"/>
    <property type="match status" value="1"/>
</dbReference>
<dbReference type="InterPro" id="IPR041262">
    <property type="entry name" value="GerD_central"/>
</dbReference>
<feature type="domain" description="Spore germination GerD central core" evidence="2">
    <location>
        <begin position="65"/>
        <end position="178"/>
    </location>
</feature>
<dbReference type="EMBL" id="JAOUSF010000007">
    <property type="protein sequence ID" value="MCU9615179.1"/>
    <property type="molecule type" value="Genomic_DNA"/>
</dbReference>
<sequence>MKKKSLIVLLLFCLTIFANGCSTQNNAAEVDYDETKKMVVDILKTDDGKKALKEVLADEELKQELVMDNTVVADSIAKTLVSDKGKEFWKTSFEDPDFVKAYAESMKTENENLLKGLIKDPEYRTMLVEVLHDPELETELSDLLKSTDYRKHLQSVITETIESPLYQAKIQEILLKAASEQNKKEESKGGA</sequence>
<evidence type="ECO:0000313" key="3">
    <source>
        <dbReference type="EMBL" id="MCU9615179.1"/>
    </source>
</evidence>
<organism evidence="3 4">
    <name type="scientific">Perspicuibacillus lycopersici</name>
    <dbReference type="NCBI Taxonomy" id="1325689"/>
    <lineage>
        <taxon>Bacteria</taxon>
        <taxon>Bacillati</taxon>
        <taxon>Bacillota</taxon>
        <taxon>Bacilli</taxon>
        <taxon>Bacillales</taxon>
        <taxon>Bacillaceae</taxon>
        <taxon>Perspicuibacillus</taxon>
    </lineage>
</organism>
<name>A0AAE3IYB5_9BACI</name>
<accession>A0AAE3IYB5</accession>
<dbReference type="AlphaFoldDB" id="A0AAE3IYB5"/>
<protein>
    <submittedName>
        <fullName evidence="3">Spore germination lipoprotein GerD</fullName>
    </submittedName>
</protein>
<evidence type="ECO:0000256" key="1">
    <source>
        <dbReference type="SAM" id="SignalP"/>
    </source>
</evidence>
<feature type="signal peptide" evidence="1">
    <location>
        <begin position="1"/>
        <end position="27"/>
    </location>
</feature>